<reference evidence="2" key="1">
    <citation type="submission" date="2025-08" db="UniProtKB">
        <authorList>
            <consortium name="RefSeq"/>
        </authorList>
    </citation>
    <scope>IDENTIFICATION</scope>
    <source>
        <tissue evidence="2">Testes</tissue>
    </source>
</reference>
<keyword evidence="1" id="KW-1185">Reference proteome</keyword>
<dbReference type="RefSeq" id="XP_006822500.1">
    <property type="nucleotide sequence ID" value="XM_006822437.1"/>
</dbReference>
<dbReference type="Proteomes" id="UP000694865">
    <property type="component" value="Unplaced"/>
</dbReference>
<sequence>MACIVNPPQDDIEPNISNSILWPPQGGLIRIWSIISRQNDGFWQVKKKQSNGNFLLDGKGRYDDRSLFRMYTIRSPEEEFIPGDDETPCWIGIPGNHIGGKADKNLIYMLEWTVDNKGNKIVVAKGYPLPSEIFEPPQVPEDERINLSFLVKFDYNKGCYIIHDFDQWMKRPETKYFYVKTNGKGITSREKLVRDENLTGSQSRYYNDPGLMYYINSYGI</sequence>
<gene>
    <name evidence="2" type="primary">LOC102805864</name>
</gene>
<organism evidence="1 2">
    <name type="scientific">Saccoglossus kowalevskii</name>
    <name type="common">Acorn worm</name>
    <dbReference type="NCBI Taxonomy" id="10224"/>
    <lineage>
        <taxon>Eukaryota</taxon>
        <taxon>Metazoa</taxon>
        <taxon>Hemichordata</taxon>
        <taxon>Enteropneusta</taxon>
        <taxon>Harrimaniidae</taxon>
        <taxon>Saccoglossus</taxon>
    </lineage>
</organism>
<evidence type="ECO:0000313" key="2">
    <source>
        <dbReference type="RefSeq" id="XP_006822500.1"/>
    </source>
</evidence>
<evidence type="ECO:0000313" key="1">
    <source>
        <dbReference type="Proteomes" id="UP000694865"/>
    </source>
</evidence>
<accession>A0ABM0MR59</accession>
<name>A0ABM0MR59_SACKO</name>
<dbReference type="GeneID" id="102805864"/>
<protein>
    <submittedName>
        <fullName evidence="2">Uncharacterized protein LOC102805864</fullName>
    </submittedName>
</protein>
<proteinExistence type="predicted"/>